<dbReference type="AlphaFoldDB" id="A0A0E3SQX1"/>
<dbReference type="NCBIfam" id="TIGR04336">
    <property type="entry name" value="AmmeMemoSam_B"/>
    <property type="match status" value="1"/>
</dbReference>
<dbReference type="OrthoDB" id="372162at2157"/>
<dbReference type="PANTHER" id="PTHR11060:SF0">
    <property type="entry name" value="PROTEIN MEMO1"/>
    <property type="match status" value="1"/>
</dbReference>
<dbReference type="HAMAP" id="MF_00055">
    <property type="entry name" value="MEMO1"/>
    <property type="match status" value="1"/>
</dbReference>
<dbReference type="NCBIfam" id="NF001987">
    <property type="entry name" value="PRK00782.1"/>
    <property type="match status" value="1"/>
</dbReference>
<dbReference type="KEGG" id="mmet:MCMEM_0540"/>
<dbReference type="RefSeq" id="WP_048204789.1">
    <property type="nucleotide sequence ID" value="NZ_CP009518.1"/>
</dbReference>
<sequence length="264" mass="28966">MRQPAVAGQFYPLSPKNLKKEISRCFQGIEITPRDVIGAVVPHAGYIYSGQVAASVYATLPKADTYIFFGPNHTGYGSPVAMSQDTWKMPFGDIETDRDIGKLLAGTIIDMDEIAHRFEHSIEVQIPFLQHRFGNDFNILPICMGMQDEETAVEVGQEVARAAKESGKKVVFIASSDMSHYVSAEHADRVDHYLIDAVLDMDVPEFYRRRAEENISACGYGPISAMLSAAKEYGAKSTELVKYANSGDVSGDPMVVGYAGIIVE</sequence>
<dbReference type="STRING" id="1434104.MCMEM_0540"/>
<dbReference type="Pfam" id="PF01875">
    <property type="entry name" value="Memo"/>
    <property type="match status" value="1"/>
</dbReference>
<evidence type="ECO:0000256" key="1">
    <source>
        <dbReference type="ARBA" id="ARBA00006315"/>
    </source>
</evidence>
<organism evidence="3 4">
    <name type="scientific">Methanococcoides methylutens MM1</name>
    <dbReference type="NCBI Taxonomy" id="1434104"/>
    <lineage>
        <taxon>Archaea</taxon>
        <taxon>Methanobacteriati</taxon>
        <taxon>Methanobacteriota</taxon>
        <taxon>Stenosarchaea group</taxon>
        <taxon>Methanomicrobia</taxon>
        <taxon>Methanosarcinales</taxon>
        <taxon>Methanosarcinaceae</taxon>
        <taxon>Methanococcoides</taxon>
    </lineage>
</organism>
<dbReference type="PANTHER" id="PTHR11060">
    <property type="entry name" value="PROTEIN MEMO1"/>
    <property type="match status" value="1"/>
</dbReference>
<evidence type="ECO:0000313" key="4">
    <source>
        <dbReference type="Proteomes" id="UP000033048"/>
    </source>
</evidence>
<dbReference type="EMBL" id="CP009518">
    <property type="protein sequence ID" value="AKB84593.1"/>
    <property type="molecule type" value="Genomic_DNA"/>
</dbReference>
<dbReference type="CDD" id="cd07361">
    <property type="entry name" value="MEMO_like"/>
    <property type="match status" value="1"/>
</dbReference>
<protein>
    <recommendedName>
        <fullName evidence="2">MEMO1 family protein MCMEM_0540</fullName>
    </recommendedName>
</protein>
<comment type="similarity">
    <text evidence="1 2">Belongs to the MEMO1 family.</text>
</comment>
<reference evidence="3 4" key="1">
    <citation type="submission" date="2014-07" db="EMBL/GenBank/DDBJ databases">
        <title>Methanogenic archaea and the global carbon cycle.</title>
        <authorList>
            <person name="Henriksen J.R."/>
            <person name="Luke J."/>
            <person name="Reinhart S."/>
            <person name="Benedict M.N."/>
            <person name="Youngblut N.D."/>
            <person name="Metcalf M.E."/>
            <person name="Whitaker R.J."/>
            <person name="Metcalf W.W."/>
        </authorList>
    </citation>
    <scope>NUCLEOTIDE SEQUENCE [LARGE SCALE GENOMIC DNA]</scope>
    <source>
        <strain evidence="3 4">MM1</strain>
    </source>
</reference>
<gene>
    <name evidence="3" type="ORF">MCMEM_0540</name>
</gene>
<name>A0A0E3SQX1_METMT</name>
<dbReference type="GeneID" id="24893041"/>
<proteinExistence type="inferred from homology"/>
<dbReference type="SUPFAM" id="SSF53213">
    <property type="entry name" value="LigB-like"/>
    <property type="match status" value="1"/>
</dbReference>
<dbReference type="InterPro" id="IPR002737">
    <property type="entry name" value="MEMO1_fam"/>
</dbReference>
<evidence type="ECO:0000256" key="2">
    <source>
        <dbReference type="HAMAP-Rule" id="MF_00055"/>
    </source>
</evidence>
<dbReference type="HOGENOM" id="CLU_038085_2_0_2"/>
<dbReference type="Gene3D" id="3.40.830.10">
    <property type="entry name" value="LigB-like"/>
    <property type="match status" value="1"/>
</dbReference>
<evidence type="ECO:0000313" key="3">
    <source>
        <dbReference type="EMBL" id="AKB84593.1"/>
    </source>
</evidence>
<dbReference type="Proteomes" id="UP000033048">
    <property type="component" value="Chromosome"/>
</dbReference>
<accession>A0A0E3SQX1</accession>
<keyword evidence="4" id="KW-1185">Reference proteome</keyword>
<dbReference type="PATRIC" id="fig|1434104.5.peg.587"/>